<feature type="compositionally biased region" description="Basic and acidic residues" evidence="1">
    <location>
        <begin position="1"/>
        <end position="10"/>
    </location>
</feature>
<evidence type="ECO:0000256" key="1">
    <source>
        <dbReference type="SAM" id="MobiDB-lite"/>
    </source>
</evidence>
<comment type="caution">
    <text evidence="2">The sequence shown here is derived from an EMBL/GenBank/DDBJ whole genome shotgun (WGS) entry which is preliminary data.</text>
</comment>
<dbReference type="AlphaFoldDB" id="A0A9Q0Y1R5"/>
<feature type="compositionally biased region" description="Low complexity" evidence="1">
    <location>
        <begin position="50"/>
        <end position="61"/>
    </location>
</feature>
<feature type="non-terminal residue" evidence="2">
    <location>
        <position position="91"/>
    </location>
</feature>
<feature type="compositionally biased region" description="Low complexity" evidence="1">
    <location>
        <begin position="21"/>
        <end position="40"/>
    </location>
</feature>
<evidence type="ECO:0000313" key="2">
    <source>
        <dbReference type="EMBL" id="KAJ7338489.1"/>
    </source>
</evidence>
<feature type="compositionally biased region" description="Basic residues" evidence="1">
    <location>
        <begin position="65"/>
        <end position="79"/>
    </location>
</feature>
<accession>A0A9Q0Y1R5</accession>
<keyword evidence="3" id="KW-1185">Reference proteome</keyword>
<organism evidence="2 3">
    <name type="scientific">Phrynocephalus forsythii</name>
    <dbReference type="NCBI Taxonomy" id="171643"/>
    <lineage>
        <taxon>Eukaryota</taxon>
        <taxon>Metazoa</taxon>
        <taxon>Chordata</taxon>
        <taxon>Craniata</taxon>
        <taxon>Vertebrata</taxon>
        <taxon>Euteleostomi</taxon>
        <taxon>Lepidosauria</taxon>
        <taxon>Squamata</taxon>
        <taxon>Bifurcata</taxon>
        <taxon>Unidentata</taxon>
        <taxon>Episquamata</taxon>
        <taxon>Toxicofera</taxon>
        <taxon>Iguania</taxon>
        <taxon>Acrodonta</taxon>
        <taxon>Agamidae</taxon>
        <taxon>Agaminae</taxon>
        <taxon>Phrynocephalus</taxon>
    </lineage>
</organism>
<sequence length="91" mass="9509">MAIDRRREEGGQGGGGPPLPEENGSLPAGEADAAAAAAALPPLPPPPPAGDLAAEIQRLPVAPSPRRRRLRRQIPRPRGRVAPCSWITTAR</sequence>
<reference evidence="2" key="1">
    <citation type="journal article" date="2023" name="DNA Res.">
        <title>Chromosome-level genome assembly of Phrynocephalus forsythii using third-generation DNA sequencing and Hi-C analysis.</title>
        <authorList>
            <person name="Qi Y."/>
            <person name="Zhao W."/>
            <person name="Zhao Y."/>
            <person name="Niu C."/>
            <person name="Cao S."/>
            <person name="Zhang Y."/>
        </authorList>
    </citation>
    <scope>NUCLEOTIDE SEQUENCE</scope>
    <source>
        <tissue evidence="2">Muscle</tissue>
    </source>
</reference>
<dbReference type="Proteomes" id="UP001142489">
    <property type="component" value="Unassembled WGS sequence"/>
</dbReference>
<gene>
    <name evidence="2" type="ORF">JRQ81_012382</name>
</gene>
<name>A0A9Q0Y1R5_9SAUR</name>
<proteinExistence type="predicted"/>
<feature type="region of interest" description="Disordered" evidence="1">
    <location>
        <begin position="1"/>
        <end position="91"/>
    </location>
</feature>
<protein>
    <submittedName>
        <fullName evidence="2">Uncharacterized protein</fullName>
    </submittedName>
</protein>
<dbReference type="EMBL" id="JAPFRF010000003">
    <property type="protein sequence ID" value="KAJ7338489.1"/>
    <property type="molecule type" value="Genomic_DNA"/>
</dbReference>
<evidence type="ECO:0000313" key="3">
    <source>
        <dbReference type="Proteomes" id="UP001142489"/>
    </source>
</evidence>